<dbReference type="Pfam" id="PF00271">
    <property type="entry name" value="Helicase_C"/>
    <property type="match status" value="1"/>
</dbReference>
<gene>
    <name evidence="2" type="ORF">PPENT_87.1.T1260179</name>
</gene>
<dbReference type="OrthoDB" id="10265785at2759"/>
<dbReference type="Proteomes" id="UP000689195">
    <property type="component" value="Unassembled WGS sequence"/>
</dbReference>
<reference evidence="2" key="1">
    <citation type="submission" date="2021-01" db="EMBL/GenBank/DDBJ databases">
        <authorList>
            <consortium name="Genoscope - CEA"/>
            <person name="William W."/>
        </authorList>
    </citation>
    <scope>NUCLEOTIDE SEQUENCE</scope>
</reference>
<evidence type="ECO:0000313" key="3">
    <source>
        <dbReference type="Proteomes" id="UP000689195"/>
    </source>
</evidence>
<proteinExistence type="predicted"/>
<name>A0A8S1XJ25_9CILI</name>
<organism evidence="2 3">
    <name type="scientific">Paramecium pentaurelia</name>
    <dbReference type="NCBI Taxonomy" id="43138"/>
    <lineage>
        <taxon>Eukaryota</taxon>
        <taxon>Sar</taxon>
        <taxon>Alveolata</taxon>
        <taxon>Ciliophora</taxon>
        <taxon>Intramacronucleata</taxon>
        <taxon>Oligohymenophorea</taxon>
        <taxon>Peniculida</taxon>
        <taxon>Parameciidae</taxon>
        <taxon>Paramecium</taxon>
    </lineage>
</organism>
<dbReference type="AlphaFoldDB" id="A0A8S1XJ25"/>
<accession>A0A8S1XJ25</accession>
<evidence type="ECO:0000313" key="2">
    <source>
        <dbReference type="EMBL" id="CAD8201163.1"/>
    </source>
</evidence>
<dbReference type="PROSITE" id="PS51194">
    <property type="entry name" value="HELICASE_CTER"/>
    <property type="match status" value="1"/>
</dbReference>
<evidence type="ECO:0000259" key="1">
    <source>
        <dbReference type="PROSITE" id="PS51194"/>
    </source>
</evidence>
<protein>
    <recommendedName>
        <fullName evidence="1">Helicase C-terminal domain-containing protein</fullName>
    </recommendedName>
</protein>
<feature type="domain" description="Helicase C-terminal" evidence="1">
    <location>
        <begin position="5"/>
        <end position="149"/>
    </location>
</feature>
<comment type="caution">
    <text evidence="2">The sequence shown here is derived from an EMBL/GenBank/DDBJ whole genome shotgun (WGS) entry which is preliminary data.</text>
</comment>
<sequence>MTLEGIKQFFIQIDEEEWKFETLCDIYNAFNVTQSVIFCSTKYKCYKYMIENRFSVIQMHQNISKQERGKIMADFRFGNYRVLITSDIFGSSIFLLSLQGFDIELISLIINYYITKLKDYIFTEFGRTNKFGRKSIAIFFYFKKIKKFI</sequence>
<dbReference type="EMBL" id="CAJJDO010000126">
    <property type="protein sequence ID" value="CAD8201163.1"/>
    <property type="molecule type" value="Genomic_DNA"/>
</dbReference>
<dbReference type="PANTHER" id="PTHR47958">
    <property type="entry name" value="ATP-DEPENDENT RNA HELICASE DBP3"/>
    <property type="match status" value="1"/>
</dbReference>
<dbReference type="InterPro" id="IPR001650">
    <property type="entry name" value="Helicase_C-like"/>
</dbReference>
<keyword evidence="3" id="KW-1185">Reference proteome</keyword>